<evidence type="ECO:0000256" key="1">
    <source>
        <dbReference type="SAM" id="MobiDB-lite"/>
    </source>
</evidence>
<feature type="compositionally biased region" description="Basic residues" evidence="1">
    <location>
        <begin position="66"/>
        <end position="78"/>
    </location>
</feature>
<gene>
    <name evidence="2" type="ORF">AVDCRST_MAG50-529</name>
</gene>
<feature type="region of interest" description="Disordered" evidence="1">
    <location>
        <begin position="215"/>
        <end position="254"/>
    </location>
</feature>
<name>A0A6J4HCP8_9ACTN</name>
<proteinExistence type="predicted"/>
<dbReference type="AlphaFoldDB" id="A0A6J4HCP8"/>
<feature type="non-terminal residue" evidence="2">
    <location>
        <position position="341"/>
    </location>
</feature>
<accession>A0A6J4HCP8</accession>
<feature type="region of interest" description="Disordered" evidence="1">
    <location>
        <begin position="58"/>
        <end position="82"/>
    </location>
</feature>
<feature type="compositionally biased region" description="Basic and acidic residues" evidence="1">
    <location>
        <begin position="155"/>
        <end position="168"/>
    </location>
</feature>
<feature type="region of interest" description="Disordered" evidence="1">
    <location>
        <begin position="314"/>
        <end position="341"/>
    </location>
</feature>
<organism evidence="2">
    <name type="scientific">uncultured Acidimicrobiales bacterium</name>
    <dbReference type="NCBI Taxonomy" id="310071"/>
    <lineage>
        <taxon>Bacteria</taxon>
        <taxon>Bacillati</taxon>
        <taxon>Actinomycetota</taxon>
        <taxon>Acidimicrobiia</taxon>
        <taxon>Acidimicrobiales</taxon>
        <taxon>environmental samples</taxon>
    </lineage>
</organism>
<feature type="non-terminal residue" evidence="2">
    <location>
        <position position="1"/>
    </location>
</feature>
<feature type="compositionally biased region" description="Low complexity" evidence="1">
    <location>
        <begin position="240"/>
        <end position="249"/>
    </location>
</feature>
<reference evidence="2" key="1">
    <citation type="submission" date="2020-02" db="EMBL/GenBank/DDBJ databases">
        <authorList>
            <person name="Meier V. D."/>
        </authorList>
    </citation>
    <scope>NUCLEOTIDE SEQUENCE</scope>
    <source>
        <strain evidence="2">AVDCRST_MAG50</strain>
    </source>
</reference>
<feature type="compositionally biased region" description="Basic and acidic residues" evidence="1">
    <location>
        <begin position="328"/>
        <end position="341"/>
    </location>
</feature>
<feature type="compositionally biased region" description="Basic and acidic residues" evidence="1">
    <location>
        <begin position="122"/>
        <end position="135"/>
    </location>
</feature>
<sequence>GRGRVGRVRRPASRPARCGRRRGAWWCSGRMALVRGGRARRCEARCLVTLLRGVRRQAVHGDGHRPARGRRSAHHRRPGSPVVAGARAVVGGCSRAPPARAHGRARRLRPARCASRLRRRAPVHDEGPGGADHHVSLGARAGNDPQVQQPRVRAAGRDRRAGDRRTPGELRPAAHLRAAGHVRHGVPRRRRSCVRTRLGGRRAAGHHRLHVCGRRGTGLDRHRSGSMGRVATDLAGGRPGARQPAGAARRPADPRCVGHLGALPPRASHREPRGLDGRLPVVLRALQGPRGVDRRAGQHRPARRRGLCRPYASLRGCAPRRTPGPHRAAVDRDARLGRSQL</sequence>
<dbReference type="EMBL" id="CADCTF010000021">
    <property type="protein sequence ID" value="CAA9218809.1"/>
    <property type="molecule type" value="Genomic_DNA"/>
</dbReference>
<protein>
    <submittedName>
        <fullName evidence="2">Beta-lactamase class C-like and penicillin binding proteins (PBPs) superfamily</fullName>
    </submittedName>
</protein>
<feature type="region of interest" description="Disordered" evidence="1">
    <location>
        <begin position="115"/>
        <end position="168"/>
    </location>
</feature>
<evidence type="ECO:0000313" key="2">
    <source>
        <dbReference type="EMBL" id="CAA9218809.1"/>
    </source>
</evidence>